<accession>M1PW11</accession>
<gene>
    <name evidence="3" type="ORF">FLSS-23_0019</name>
</gene>
<dbReference type="InterPro" id="IPR019734">
    <property type="entry name" value="TPR_rpt"/>
</dbReference>
<keyword evidence="2" id="KW-0067">ATP-binding</keyword>
<dbReference type="SUPFAM" id="SSF48452">
    <property type="entry name" value="TPR-like"/>
    <property type="match status" value="3"/>
</dbReference>
<dbReference type="EMBL" id="JX684089">
    <property type="protein sequence ID" value="AGF93354.1"/>
    <property type="molecule type" value="Genomic_DNA"/>
</dbReference>
<dbReference type="PANTHER" id="PTHR16305">
    <property type="entry name" value="TESTICULAR SOLUBLE ADENYLYL CYCLASE"/>
    <property type="match status" value="1"/>
</dbReference>
<dbReference type="SUPFAM" id="SSF52540">
    <property type="entry name" value="P-loop containing nucleoside triphosphate hydrolases"/>
    <property type="match status" value="1"/>
</dbReference>
<dbReference type="PROSITE" id="PS50005">
    <property type="entry name" value="TPR"/>
    <property type="match status" value="6"/>
</dbReference>
<dbReference type="GO" id="GO:0005524">
    <property type="term" value="F:ATP binding"/>
    <property type="evidence" value="ECO:0007669"/>
    <property type="project" value="UniProtKB-KW"/>
</dbReference>
<dbReference type="InterPro" id="IPR006597">
    <property type="entry name" value="Sel1-like"/>
</dbReference>
<dbReference type="Pfam" id="PF13424">
    <property type="entry name" value="TPR_12"/>
    <property type="match status" value="3"/>
</dbReference>
<sequence length="789" mass="92051">MAFIGIGEKKKTEDKSIFDANKKQTFYDTTRFIKNLSKENPLLIFLDDLQWVDRATLDILIYMLGKLEGFPVLFIGTYRPEDVSSKHHLIDMKHRLTIENRIKTIDLNPLDLENTEDTVKSLLNDDNIQEQFIELIHKKTEGNPLFIKESIKQMVDEGIIDIEKNKYPKKEEDIVASELVNNVIERRLKRFDDETKKIMEIGSIIGGSIPYDLLLETSKMDEIELLDHVDLLIEEQFWEEDSKDELFYFSHNLIEKTVYNQIRDMKKKLIHKKIADNIKNIYSYKIEELYPNLARHYEGGKDYSNALDYYLKAGEKAEEVYANEDAIEMYEKALDLSERTKGKKIDRIDILENLSRAYSLLGKYKKSREYLNDAMEIDHIDKEKKAKLYSKIGNIWTKEGEYEKSLKEIKKGLELIDDDTKSKADLLSMKGWVSIRHSEYEQAKDIFKEEMQIAEKIDDRESISQAYHNLGTAYNFLKEFENSEKHLKKAKELRSSEKEIEDKAKTLNNLGVLYENINIDKTLEYYQKSLEKAEKIGNIHLSIGLLSNIGRVYYHKAEFDKAIENLNDSLEIRKRIGDKYGISLSYVNLGLVYTDKGKFDKAEEYHERSLAIVDQMGESYCKAINLRSLGKIYELKGDQEKSYDYYQKSLQCSKEGGNKAQTSLNYSYISEYYLKSGNIQKSKEMAEKSLTLSKEIKTIKENAIAYGILGRIYNRKGNVEKAIDYLEKAKKKLMKSGFDLDLAKIHLYLGKIYGIKDEEISNKYLNEAKSTFEKSKMKPWLKMINKNNN</sequence>
<evidence type="ECO:0000256" key="2">
    <source>
        <dbReference type="ARBA" id="ARBA00022840"/>
    </source>
</evidence>
<dbReference type="SMART" id="SM00028">
    <property type="entry name" value="TPR"/>
    <property type="match status" value="11"/>
</dbReference>
<evidence type="ECO:0000256" key="1">
    <source>
        <dbReference type="ARBA" id="ARBA00022741"/>
    </source>
</evidence>
<dbReference type="GO" id="GO:0004016">
    <property type="term" value="F:adenylate cyclase activity"/>
    <property type="evidence" value="ECO:0007669"/>
    <property type="project" value="TreeGrafter"/>
</dbReference>
<dbReference type="PANTHER" id="PTHR16305:SF28">
    <property type="entry name" value="GUANYLATE CYCLASE DOMAIN-CONTAINING PROTEIN"/>
    <property type="match status" value="1"/>
</dbReference>
<dbReference type="Gene3D" id="1.25.40.10">
    <property type="entry name" value="Tetratricopeptide repeat domain"/>
    <property type="match status" value="3"/>
</dbReference>
<dbReference type="SMART" id="SM00671">
    <property type="entry name" value="SEL1"/>
    <property type="match status" value="5"/>
</dbReference>
<proteinExistence type="predicted"/>
<organism evidence="3">
    <name type="scientific">uncultured organism</name>
    <dbReference type="NCBI Taxonomy" id="155900"/>
    <lineage>
        <taxon>unclassified sequences</taxon>
        <taxon>environmental samples</taxon>
    </lineage>
</organism>
<reference evidence="3" key="1">
    <citation type="journal article" date="2013" name="Syst. Appl. Microbiol.">
        <title>New insights into the archaeal diversity of a hypersaline microbial mat obtained by a metagenomic approach.</title>
        <authorList>
            <person name="Lopez-Lopez A."/>
            <person name="Richter M."/>
            <person name="Pena A."/>
            <person name="Tamames J."/>
            <person name="Rossello-Mora R."/>
        </authorList>
    </citation>
    <scope>NUCLEOTIDE SEQUENCE</scope>
</reference>
<dbReference type="InterPro" id="IPR027417">
    <property type="entry name" value="P-loop_NTPase"/>
</dbReference>
<dbReference type="AlphaFoldDB" id="M1PW11"/>
<dbReference type="Pfam" id="PF13181">
    <property type="entry name" value="TPR_8"/>
    <property type="match status" value="1"/>
</dbReference>
<protein>
    <submittedName>
        <fullName evidence="3">Tetratricopeptide TPR_2</fullName>
    </submittedName>
</protein>
<keyword evidence="1" id="KW-0547">Nucleotide-binding</keyword>
<name>M1PW11_9ZZZZ</name>
<evidence type="ECO:0000313" key="3">
    <source>
        <dbReference type="EMBL" id="AGF93354.1"/>
    </source>
</evidence>
<dbReference type="InterPro" id="IPR011990">
    <property type="entry name" value="TPR-like_helical_dom_sf"/>
</dbReference>